<dbReference type="AlphaFoldDB" id="A0A328BD96"/>
<comment type="caution">
    <text evidence="3">The sequence shown here is derived from an EMBL/GenBank/DDBJ whole genome shotgun (WGS) entry which is preliminary data.</text>
</comment>
<proteinExistence type="predicted"/>
<feature type="chain" id="PRO_5016263672" description="DUF3185 domain-containing protein" evidence="2">
    <location>
        <begin position="19"/>
        <end position="149"/>
    </location>
</feature>
<accession>A0A328BD96</accession>
<evidence type="ECO:0000313" key="4">
    <source>
        <dbReference type="Proteomes" id="UP000248553"/>
    </source>
</evidence>
<keyword evidence="1" id="KW-0472">Membrane</keyword>
<keyword evidence="4" id="KW-1185">Reference proteome</keyword>
<dbReference type="RefSeq" id="WP_111479934.1">
    <property type="nucleotide sequence ID" value="NZ_QHKM01000008.1"/>
</dbReference>
<dbReference type="EMBL" id="QHKM01000008">
    <property type="protein sequence ID" value="RAK63816.1"/>
    <property type="molecule type" value="Genomic_DNA"/>
</dbReference>
<reference evidence="4" key="1">
    <citation type="submission" date="2018-05" db="EMBL/GenBank/DDBJ databases">
        <authorList>
            <person name="Nie L."/>
        </authorList>
    </citation>
    <scope>NUCLEOTIDE SEQUENCE [LARGE SCALE GENOMIC DNA]</scope>
    <source>
        <strain evidence="4">NL</strain>
    </source>
</reference>
<name>A0A328BD96_9BACT</name>
<keyword evidence="1" id="KW-0812">Transmembrane</keyword>
<evidence type="ECO:0000256" key="1">
    <source>
        <dbReference type="SAM" id="Phobius"/>
    </source>
</evidence>
<feature type="signal peptide" evidence="2">
    <location>
        <begin position="1"/>
        <end position="18"/>
    </location>
</feature>
<protein>
    <recommendedName>
        <fullName evidence="5">DUF3185 domain-containing protein</fullName>
    </recommendedName>
</protein>
<gene>
    <name evidence="3" type="ORF">DLM85_19900</name>
</gene>
<evidence type="ECO:0000313" key="3">
    <source>
        <dbReference type="EMBL" id="RAK63816.1"/>
    </source>
</evidence>
<keyword evidence="1" id="KW-1133">Transmembrane helix</keyword>
<organism evidence="3 4">
    <name type="scientific">Hymenobacter edaphi</name>
    <dbReference type="NCBI Taxonomy" id="2211146"/>
    <lineage>
        <taxon>Bacteria</taxon>
        <taxon>Pseudomonadati</taxon>
        <taxon>Bacteroidota</taxon>
        <taxon>Cytophagia</taxon>
        <taxon>Cytophagales</taxon>
        <taxon>Hymenobacteraceae</taxon>
        <taxon>Hymenobacter</taxon>
    </lineage>
</organism>
<feature type="transmembrane region" description="Helical" evidence="1">
    <location>
        <begin position="97"/>
        <end position="117"/>
    </location>
</feature>
<sequence length="149" mass="15658">MKLYLLLAGLLASGLASRAQTPAPAAAQAAAPTPQLAPRADTVAALHRLFARRRRQFLVIGAGGAALSIGSSIVWSRVAVETRTGGSIIRPLFPPETYPIIGVSVGIGFGIVGAALAGDFGPRREAETVRRYEAGHPLSAALRRRLRLR</sequence>
<keyword evidence="2" id="KW-0732">Signal</keyword>
<evidence type="ECO:0008006" key="5">
    <source>
        <dbReference type="Google" id="ProtNLM"/>
    </source>
</evidence>
<dbReference type="Proteomes" id="UP000248553">
    <property type="component" value="Unassembled WGS sequence"/>
</dbReference>
<evidence type="ECO:0000256" key="2">
    <source>
        <dbReference type="SAM" id="SignalP"/>
    </source>
</evidence>
<feature type="transmembrane region" description="Helical" evidence="1">
    <location>
        <begin position="57"/>
        <end position="76"/>
    </location>
</feature>